<dbReference type="InterPro" id="IPR051340">
    <property type="entry name" value="Haloalkane_dehalogenase"/>
</dbReference>
<dbReference type="Gene3D" id="3.40.50.1820">
    <property type="entry name" value="alpha/beta hydrolase"/>
    <property type="match status" value="1"/>
</dbReference>
<dbReference type="AlphaFoldDB" id="A0A511BSD7"/>
<evidence type="ECO:0000259" key="1">
    <source>
        <dbReference type="Pfam" id="PF12697"/>
    </source>
</evidence>
<dbReference type="GO" id="GO:0004301">
    <property type="term" value="F:epoxide hydrolase activity"/>
    <property type="evidence" value="ECO:0007669"/>
    <property type="project" value="TreeGrafter"/>
</dbReference>
<reference evidence="2 3" key="1">
    <citation type="submission" date="2019-07" db="EMBL/GenBank/DDBJ databases">
        <title>Whole genome shotgun sequence of Swaminathania salitolerans NBRC 104436.</title>
        <authorList>
            <person name="Hosoyama A."/>
            <person name="Uohara A."/>
            <person name="Ohji S."/>
            <person name="Ichikawa N."/>
        </authorList>
    </citation>
    <scope>NUCLEOTIDE SEQUENCE [LARGE SCALE GENOMIC DNA]</scope>
    <source>
        <strain evidence="2 3">NBRC 104436</strain>
    </source>
</reference>
<accession>A0A511BSD7</accession>
<dbReference type="SUPFAM" id="SSF53474">
    <property type="entry name" value="alpha/beta-Hydrolases"/>
    <property type="match status" value="1"/>
</dbReference>
<dbReference type="Proteomes" id="UP000321405">
    <property type="component" value="Unassembled WGS sequence"/>
</dbReference>
<feature type="domain" description="AB hydrolase-1" evidence="1">
    <location>
        <begin position="32"/>
        <end position="235"/>
    </location>
</feature>
<organism evidence="2 3">
    <name type="scientific">Swaminathania salitolerans</name>
    <dbReference type="NCBI Taxonomy" id="182838"/>
    <lineage>
        <taxon>Bacteria</taxon>
        <taxon>Pseudomonadati</taxon>
        <taxon>Pseudomonadota</taxon>
        <taxon>Alphaproteobacteria</taxon>
        <taxon>Acetobacterales</taxon>
        <taxon>Acetobacteraceae</taxon>
        <taxon>Swaminathania</taxon>
    </lineage>
</organism>
<evidence type="ECO:0000313" key="2">
    <source>
        <dbReference type="EMBL" id="GEL00838.1"/>
    </source>
</evidence>
<keyword evidence="3" id="KW-1185">Reference proteome</keyword>
<dbReference type="Pfam" id="PF12697">
    <property type="entry name" value="Abhydrolase_6"/>
    <property type="match status" value="1"/>
</dbReference>
<dbReference type="PANTHER" id="PTHR42977:SF1">
    <property type="entry name" value="BLR6576 PROTEIN"/>
    <property type="match status" value="1"/>
</dbReference>
<dbReference type="InterPro" id="IPR029058">
    <property type="entry name" value="AB_hydrolase_fold"/>
</dbReference>
<sequence>MQRREILAGLPLAAALGGMSVAEGEPMRRPVMLIHGLNCGGWVWRFVSPLLVARGFDVIAPTLTGTGDRAHLLSHEITLETHIQDIVATIDMLDLRDIVLVGHSYGGMVATCVADRLGERIARLIYLDALIAQDGKTAFDILPAGMATSRRERAHTRGADVAFPVPPESALPIPDTERRRWFVSHLRPHPVGTYETPVRLSHPPGEGLPVTYIAYENPALASIEPSRAYARSRSDWHYRSEAVPHDAEVVYPEKVAAFIAESV</sequence>
<proteinExistence type="predicted"/>
<protein>
    <submittedName>
        <fullName evidence="2">Esterase</fullName>
    </submittedName>
</protein>
<gene>
    <name evidence="2" type="ORF">SSA02_00010</name>
</gene>
<name>A0A511BSD7_9PROT</name>
<evidence type="ECO:0000313" key="3">
    <source>
        <dbReference type="Proteomes" id="UP000321405"/>
    </source>
</evidence>
<comment type="caution">
    <text evidence="2">The sequence shown here is derived from an EMBL/GenBank/DDBJ whole genome shotgun (WGS) entry which is preliminary data.</text>
</comment>
<dbReference type="PANTHER" id="PTHR42977">
    <property type="entry name" value="HYDROLASE-RELATED"/>
    <property type="match status" value="1"/>
</dbReference>
<dbReference type="InterPro" id="IPR000073">
    <property type="entry name" value="AB_hydrolase_1"/>
</dbReference>
<dbReference type="EMBL" id="BJVC01000001">
    <property type="protein sequence ID" value="GEL00838.1"/>
    <property type="molecule type" value="Genomic_DNA"/>
</dbReference>
<dbReference type="OrthoDB" id="9814966at2"/>